<evidence type="ECO:0000256" key="1">
    <source>
        <dbReference type="SAM" id="MobiDB-lite"/>
    </source>
</evidence>
<dbReference type="OrthoDB" id="9451755at2759"/>
<dbReference type="Ensembl" id="ENSMUST00000211288.3">
    <property type="protein sequence ID" value="ENSMUSP00000147546.3"/>
    <property type="gene ID" value="ENSMUSG00000099418.4"/>
</dbReference>
<feature type="region of interest" description="Disordered" evidence="1">
    <location>
        <begin position="254"/>
        <end position="277"/>
    </location>
</feature>
<dbReference type="InParanoid" id="A0A1B0GRJ3"/>
<reference evidence="2 4" key="1">
    <citation type="journal article" date="2009" name="PLoS Biol.">
        <title>Lineage-specific biology revealed by a finished genome assembly of the mouse.</title>
        <authorList>
            <consortium name="Mouse Genome Sequencing Consortium"/>
            <person name="Church D.M."/>
            <person name="Goodstadt L."/>
            <person name="Hillier L.W."/>
            <person name="Zody M.C."/>
            <person name="Goldstein S."/>
            <person name="She X."/>
            <person name="Bult C.J."/>
            <person name="Agarwala R."/>
            <person name="Cherry J.L."/>
            <person name="DiCuccio M."/>
            <person name="Hlavina W."/>
            <person name="Kapustin Y."/>
            <person name="Meric P."/>
            <person name="Maglott D."/>
            <person name="Birtle Z."/>
            <person name="Marques A.C."/>
            <person name="Graves T."/>
            <person name="Zhou S."/>
            <person name="Teague B."/>
            <person name="Potamousis K."/>
            <person name="Churas C."/>
            <person name="Place M."/>
            <person name="Herschleb J."/>
            <person name="Runnheim R."/>
            <person name="Forrest D."/>
            <person name="Amos-Landgraf J."/>
            <person name="Schwartz D.C."/>
            <person name="Cheng Z."/>
            <person name="Lindblad-Toh K."/>
            <person name="Eichler E.E."/>
            <person name="Ponting C.P."/>
        </authorList>
    </citation>
    <scope>NUCLEOTIDE SEQUENCE [LARGE SCALE GENOMIC DNA]</scope>
    <source>
        <strain evidence="2 4">C57BL/6J</strain>
    </source>
</reference>
<dbReference type="MGI" id="MGI:3645257">
    <property type="gene designation" value="Ccdc196"/>
</dbReference>
<dbReference type="InterPro" id="IPR038857">
    <property type="entry name" value="CCDC196"/>
</dbReference>
<feature type="region of interest" description="Disordered" evidence="1">
    <location>
        <begin position="136"/>
        <end position="156"/>
    </location>
</feature>
<dbReference type="PANTHER" id="PTHR37863:SF1">
    <property type="entry name" value="COILED-COIL DOMAIN-CONTAINING PROTEIN 196-RELATED"/>
    <property type="match status" value="1"/>
</dbReference>
<evidence type="ECO:0000313" key="2">
    <source>
        <dbReference type="Ensembl" id="ENSMUSP00000147546.3"/>
    </source>
</evidence>
<gene>
    <name evidence="2 3" type="primary">Ccdc196</name>
</gene>
<protein>
    <submittedName>
        <fullName evidence="2">Coiled-coil domain containing 196</fullName>
    </submittedName>
</protein>
<proteinExistence type="predicted"/>
<evidence type="ECO:0000313" key="3">
    <source>
        <dbReference type="MGI" id="MGI:3645257"/>
    </source>
</evidence>
<dbReference type="PANTHER" id="PTHR37863">
    <property type="entry name" value="COILED-COIL DOMAIN-CONTAINING PROTEIN 196-RELATED"/>
    <property type="match status" value="1"/>
</dbReference>
<sequence length="277" mass="32307">MTSGTNSSESGLSSKKNSKIYDNYLKEMNEDLKLRKQELLEMLKPLEDKNNLLLQKVMANLEEKQKSLQIMRQIMAGRGCDESSVMELATAPEERKQNLEKKNKMLRKKMEMLRNKTFESEELRDQQRALLMKSKADMQDRKAQKSPLSLWKAKSEPETSDVDKVDDIRKEKQQMKIKWVKYEEQPNILQNGFLDKVIELKIEALRNYQKTNDFKSSLYLQHNFETKQGALNLLRPQGKMGATTMERATINRNEHDTRIPGSKNYVEQQGGTREKSV</sequence>
<reference evidence="2" key="3">
    <citation type="submission" date="2025-08" db="UniProtKB">
        <authorList>
            <consortium name="Ensembl"/>
        </authorList>
    </citation>
    <scope>IDENTIFICATION</scope>
    <source>
        <strain evidence="2">C57BL/6J</strain>
    </source>
</reference>
<dbReference type="ExpressionAtlas" id="A0A1B0GRJ3">
    <property type="expression patterns" value="baseline and differential"/>
</dbReference>
<organism evidence="2 4">
    <name type="scientific">Mus musculus</name>
    <name type="common">Mouse</name>
    <dbReference type="NCBI Taxonomy" id="10090"/>
    <lineage>
        <taxon>Eukaryota</taxon>
        <taxon>Metazoa</taxon>
        <taxon>Chordata</taxon>
        <taxon>Craniata</taxon>
        <taxon>Vertebrata</taxon>
        <taxon>Euteleostomi</taxon>
        <taxon>Mammalia</taxon>
        <taxon>Eutheria</taxon>
        <taxon>Euarchontoglires</taxon>
        <taxon>Glires</taxon>
        <taxon>Rodentia</taxon>
        <taxon>Myomorpha</taxon>
        <taxon>Muroidea</taxon>
        <taxon>Muridae</taxon>
        <taxon>Murinae</taxon>
        <taxon>Mus</taxon>
        <taxon>Mus</taxon>
    </lineage>
</organism>
<dbReference type="GeneTree" id="ENSGT00390000007937"/>
<reference evidence="2 4" key="2">
    <citation type="journal article" date="2011" name="PLoS Biol.">
        <title>Modernizing reference genome assemblies.</title>
        <authorList>
            <person name="Church D.M."/>
            <person name="Schneider V.A."/>
            <person name="Graves T."/>
            <person name="Auger K."/>
            <person name="Cunningham F."/>
            <person name="Bouk N."/>
            <person name="Chen H.C."/>
            <person name="Agarwala R."/>
            <person name="McLaren W.M."/>
            <person name="Ritchie G.R."/>
            <person name="Albracht D."/>
            <person name="Kremitzki M."/>
            <person name="Rock S."/>
            <person name="Kotkiewicz H."/>
            <person name="Kremitzki C."/>
            <person name="Wollam A."/>
            <person name="Trani L."/>
            <person name="Fulton L."/>
            <person name="Fulton R."/>
            <person name="Matthews L."/>
            <person name="Whitehead S."/>
            <person name="Chow W."/>
            <person name="Torrance J."/>
            <person name="Dunn M."/>
            <person name="Harden G."/>
            <person name="Threadgold G."/>
            <person name="Wood J."/>
            <person name="Collins J."/>
            <person name="Heath P."/>
            <person name="Griffiths G."/>
            <person name="Pelan S."/>
            <person name="Grafham D."/>
            <person name="Eichler E.E."/>
            <person name="Weinstock G."/>
            <person name="Mardis E.R."/>
            <person name="Wilson R.K."/>
            <person name="Howe K."/>
            <person name="Flicek P."/>
            <person name="Hubbard T."/>
        </authorList>
    </citation>
    <scope>NUCLEOTIDE SEQUENCE [LARGE SCALE GENOMIC DNA]</scope>
    <source>
        <strain evidence="2 4">C57BL/6J</strain>
    </source>
</reference>
<dbReference type="VEuPathDB" id="HostDB:ENSMUSG00000099418"/>
<dbReference type="RNAct" id="A0A1B0GRJ3">
    <property type="molecule type" value="protein"/>
</dbReference>
<dbReference type="AGR" id="MGI:3645257"/>
<dbReference type="AlphaFoldDB" id="A0A1B0GRJ3"/>
<evidence type="ECO:0000313" key="4">
    <source>
        <dbReference type="Proteomes" id="UP000000589"/>
    </source>
</evidence>
<keyword evidence="4" id="KW-1185">Reference proteome</keyword>
<name>A0A1B0GRJ3_MOUSE</name>
<dbReference type="Proteomes" id="UP000000589">
    <property type="component" value="Chromosome 12"/>
</dbReference>
<dbReference type="OMA" id="EPKQAYF"/>
<dbReference type="ProteomicsDB" id="326770"/>
<accession>A0A1B0GRJ3</accession>
<dbReference type="SMR" id="A0A1B0GRJ3"/>
<reference evidence="2" key="4">
    <citation type="submission" date="2025-09" db="UniProtKB">
        <authorList>
            <consortium name="Ensembl"/>
        </authorList>
    </citation>
    <scope>IDENTIFICATION</scope>
    <source>
        <strain evidence="2">C57BL/6J</strain>
    </source>
</reference>
<dbReference type="FunCoup" id="A0A1B0GRJ3">
    <property type="interactions" value="9"/>
</dbReference>
<dbReference type="Bgee" id="ENSMUSG00000099418">
    <property type="expression patterns" value="Expressed in spermatid and 16 other cell types or tissues"/>
</dbReference>